<dbReference type="InterPro" id="IPR002938">
    <property type="entry name" value="FAD-bd"/>
</dbReference>
<dbReference type="UniPathway" id="UPA00232"/>
<evidence type="ECO:0000313" key="10">
    <source>
        <dbReference type="Proteomes" id="UP000020077"/>
    </source>
</evidence>
<dbReference type="GO" id="GO:0004497">
    <property type="term" value="F:monooxygenase activity"/>
    <property type="evidence" value="ECO:0007669"/>
    <property type="project" value="UniProtKB-KW"/>
</dbReference>
<keyword evidence="7" id="KW-0503">Monooxygenase</keyword>
<comment type="cofactor">
    <cofactor evidence="1">
        <name>FAD</name>
        <dbReference type="ChEBI" id="CHEBI:57692"/>
    </cofactor>
</comment>
<evidence type="ECO:0000256" key="5">
    <source>
        <dbReference type="ARBA" id="ARBA00022827"/>
    </source>
</evidence>
<dbReference type="GO" id="GO:0006744">
    <property type="term" value="P:ubiquinone biosynthetic process"/>
    <property type="evidence" value="ECO:0007669"/>
    <property type="project" value="UniProtKB-UniPathway"/>
</dbReference>
<dbReference type="NCBIfam" id="TIGR01988">
    <property type="entry name" value="Ubi-OHases"/>
    <property type="match status" value="1"/>
</dbReference>
<dbReference type="NCBIfam" id="NF005788">
    <property type="entry name" value="PRK07608.1-3"/>
    <property type="match status" value="1"/>
</dbReference>
<gene>
    <name evidence="9" type="primary">ubiF</name>
    <name evidence="9" type="ORF">AW09_003948</name>
</gene>
<comment type="caution">
    <text evidence="9">The sequence shown here is derived from an EMBL/GenBank/DDBJ whole genome shotgun (WGS) entry which is preliminary data.</text>
</comment>
<keyword evidence="4" id="KW-0285">Flavoprotein</keyword>
<evidence type="ECO:0000313" key="9">
    <source>
        <dbReference type="EMBL" id="KFB70936.1"/>
    </source>
</evidence>
<dbReference type="Pfam" id="PF01494">
    <property type="entry name" value="FAD_binding_3"/>
    <property type="match status" value="1"/>
</dbReference>
<evidence type="ECO:0000256" key="3">
    <source>
        <dbReference type="ARBA" id="ARBA00005349"/>
    </source>
</evidence>
<accession>A0A080LRQ5</accession>
<comment type="pathway">
    <text evidence="2">Cofactor biosynthesis; ubiquinone biosynthesis.</text>
</comment>
<dbReference type="PANTHER" id="PTHR43876">
    <property type="entry name" value="UBIQUINONE BIOSYNTHESIS MONOOXYGENASE COQ6, MITOCHONDRIAL"/>
    <property type="match status" value="1"/>
</dbReference>
<sequence>MQVTDFDVLIVGGGLAGLSLACALRDTRLRVALVEQRPPLPAPGWDARVYAISPVNADFLRAIGVWKHMPAERMAPISAMKIVGDRSAKLDFSAYETGVPELGWILESSLMACELWESVKRQGNLTLLCPATPKALEMASVAAALTLGDGQTVSARLLVGADGRDSWVREVLGLRAINTPYGEMGLVANFECQRPHRGIARQWFRHDGVLAWLPMAGNRVSIVWSTPDENALAMLALPAEELCTRVAAAGNHELGAFQLLTPAAAFPLRLIRVPQIVAPRLALLGDAAHGIHPLSGHGINLGFQDAQVLAGLLGATPDWQDIGSERLLLRYQRQRREETLLMQTFTHALHHLFQQTFPGVKPLRNFGMNLTNALPVLKNLFVRYAIGAF</sequence>
<evidence type="ECO:0000256" key="4">
    <source>
        <dbReference type="ARBA" id="ARBA00022630"/>
    </source>
</evidence>
<dbReference type="InterPro" id="IPR010971">
    <property type="entry name" value="UbiH/COQ6"/>
</dbReference>
<evidence type="ECO:0000256" key="7">
    <source>
        <dbReference type="ARBA" id="ARBA00023033"/>
    </source>
</evidence>
<dbReference type="PRINTS" id="PR00420">
    <property type="entry name" value="RNGMNOXGNASE"/>
</dbReference>
<protein>
    <submittedName>
        <fullName evidence="9">2-octaprenyl-3-methyl-6-methoxy-1,4-benzoquinol hydroxylase</fullName>
        <ecNumber evidence="9">1.14.13.-</ecNumber>
    </submittedName>
</protein>
<dbReference type="InterPro" id="IPR051205">
    <property type="entry name" value="UbiH/COQ6_monooxygenase"/>
</dbReference>
<dbReference type="GO" id="GO:0071949">
    <property type="term" value="F:FAD binding"/>
    <property type="evidence" value="ECO:0007669"/>
    <property type="project" value="InterPro"/>
</dbReference>
<dbReference type="InterPro" id="IPR036188">
    <property type="entry name" value="FAD/NAD-bd_sf"/>
</dbReference>
<evidence type="ECO:0000256" key="6">
    <source>
        <dbReference type="ARBA" id="ARBA00023002"/>
    </source>
</evidence>
<dbReference type="PANTHER" id="PTHR43876:SF7">
    <property type="entry name" value="UBIQUINONE BIOSYNTHESIS MONOOXYGENASE COQ6, MITOCHONDRIAL"/>
    <property type="match status" value="1"/>
</dbReference>
<dbReference type="Gene3D" id="3.50.50.60">
    <property type="entry name" value="FAD/NAD(P)-binding domain"/>
    <property type="match status" value="2"/>
</dbReference>
<name>A0A080LRQ5_9PROT</name>
<proteinExistence type="inferred from homology"/>
<dbReference type="GO" id="GO:0016705">
    <property type="term" value="F:oxidoreductase activity, acting on paired donors, with incorporation or reduction of molecular oxygen"/>
    <property type="evidence" value="ECO:0007669"/>
    <property type="project" value="InterPro"/>
</dbReference>
<comment type="similarity">
    <text evidence="3">Belongs to the UbiH/COQ6 family.</text>
</comment>
<dbReference type="Proteomes" id="UP000020077">
    <property type="component" value="Unassembled WGS sequence"/>
</dbReference>
<feature type="domain" description="FAD-binding" evidence="8">
    <location>
        <begin position="6"/>
        <end position="337"/>
    </location>
</feature>
<keyword evidence="5" id="KW-0274">FAD</keyword>
<evidence type="ECO:0000256" key="2">
    <source>
        <dbReference type="ARBA" id="ARBA00004749"/>
    </source>
</evidence>
<evidence type="ECO:0000259" key="8">
    <source>
        <dbReference type="Pfam" id="PF01494"/>
    </source>
</evidence>
<reference evidence="9 10" key="1">
    <citation type="submission" date="2014-02" db="EMBL/GenBank/DDBJ databases">
        <title>Expanding our view of genomic diversity in Candidatus Accumulibacter clades.</title>
        <authorList>
            <person name="Skennerton C.T."/>
            <person name="Barr J.J."/>
            <person name="Slater F.R."/>
            <person name="Bond P.L."/>
            <person name="Tyson G.W."/>
        </authorList>
    </citation>
    <scope>NUCLEOTIDE SEQUENCE [LARGE SCALE GENOMIC DNA]</scope>
    <source>
        <strain evidence="10">BA-91</strain>
    </source>
</reference>
<dbReference type="EMBL" id="JDVG02000623">
    <property type="protein sequence ID" value="KFB70936.1"/>
    <property type="molecule type" value="Genomic_DNA"/>
</dbReference>
<dbReference type="EC" id="1.14.13.-" evidence="9"/>
<evidence type="ECO:0000256" key="1">
    <source>
        <dbReference type="ARBA" id="ARBA00001974"/>
    </source>
</evidence>
<organism evidence="9 10">
    <name type="scientific">Candidatus Accumulibacter phosphatis</name>
    <dbReference type="NCBI Taxonomy" id="327160"/>
    <lineage>
        <taxon>Bacteria</taxon>
        <taxon>Pseudomonadati</taxon>
        <taxon>Pseudomonadota</taxon>
        <taxon>Betaproteobacteria</taxon>
        <taxon>Candidatus Accumulibacter</taxon>
    </lineage>
</organism>
<dbReference type="AlphaFoldDB" id="A0A080LRQ5"/>
<keyword evidence="6 9" id="KW-0560">Oxidoreductase</keyword>
<dbReference type="SUPFAM" id="SSF51905">
    <property type="entry name" value="FAD/NAD(P)-binding domain"/>
    <property type="match status" value="1"/>
</dbReference>